<keyword evidence="2" id="KW-1185">Reference proteome</keyword>
<evidence type="ECO:0000313" key="2">
    <source>
        <dbReference type="Proteomes" id="UP001164250"/>
    </source>
</evidence>
<comment type="caution">
    <text evidence="1">The sequence shown here is derived from an EMBL/GenBank/DDBJ whole genome shotgun (WGS) entry which is preliminary data.</text>
</comment>
<organism evidence="1 2">
    <name type="scientific">Pistacia atlantica</name>
    <dbReference type="NCBI Taxonomy" id="434234"/>
    <lineage>
        <taxon>Eukaryota</taxon>
        <taxon>Viridiplantae</taxon>
        <taxon>Streptophyta</taxon>
        <taxon>Embryophyta</taxon>
        <taxon>Tracheophyta</taxon>
        <taxon>Spermatophyta</taxon>
        <taxon>Magnoliopsida</taxon>
        <taxon>eudicotyledons</taxon>
        <taxon>Gunneridae</taxon>
        <taxon>Pentapetalae</taxon>
        <taxon>rosids</taxon>
        <taxon>malvids</taxon>
        <taxon>Sapindales</taxon>
        <taxon>Anacardiaceae</taxon>
        <taxon>Pistacia</taxon>
    </lineage>
</organism>
<dbReference type="EMBL" id="CM047901">
    <property type="protein sequence ID" value="KAJ0098014.1"/>
    <property type="molecule type" value="Genomic_DNA"/>
</dbReference>
<sequence>MSFDKELNKEVDIKVIYLEESPTKCKRSRLARTYKIVNRPYGDVLSRAAVRERIIQAFLVEEQKIVRKVLKIWKAKEKQASRS</sequence>
<name>A0ACC1BGM5_9ROSI</name>
<reference evidence="2" key="1">
    <citation type="journal article" date="2023" name="G3 (Bethesda)">
        <title>Genome assembly and association tests identify interacting loci associated with vigor, precocity, and sex in interspecific pistachio rootstocks.</title>
        <authorList>
            <person name="Palmer W."/>
            <person name="Jacygrad E."/>
            <person name="Sagayaradj S."/>
            <person name="Cavanaugh K."/>
            <person name="Han R."/>
            <person name="Bertier L."/>
            <person name="Beede B."/>
            <person name="Kafkas S."/>
            <person name="Golino D."/>
            <person name="Preece J."/>
            <person name="Michelmore R."/>
        </authorList>
    </citation>
    <scope>NUCLEOTIDE SEQUENCE [LARGE SCALE GENOMIC DNA]</scope>
</reference>
<protein>
    <submittedName>
        <fullName evidence="1">Uncharacterized protein</fullName>
    </submittedName>
</protein>
<gene>
    <name evidence="1" type="ORF">Patl1_28059</name>
</gene>
<accession>A0ACC1BGM5</accession>
<proteinExistence type="predicted"/>
<evidence type="ECO:0000313" key="1">
    <source>
        <dbReference type="EMBL" id="KAJ0098014.1"/>
    </source>
</evidence>
<dbReference type="Proteomes" id="UP001164250">
    <property type="component" value="Chromosome 5"/>
</dbReference>